<sequence>MKLSFLRLFTTSKPKDSMELECQMMLYYSKKNRFFRKYFQRRIYYRYHCEISHNAIIPASTKFVHPIGVIIGSNAVLNENVTIYQGVTIGTNLNTNNEMPTIGSNCTICAGAKIIGGVHIGENVVVGANAVITKNIPPNVVVGGVNRIIKEI</sequence>
<accession>A0ACC7RAZ0</accession>
<dbReference type="Proteomes" id="UP001354073">
    <property type="component" value="Unassembled WGS sequence"/>
</dbReference>
<keyword evidence="1" id="KW-0808">Transferase</keyword>
<keyword evidence="1" id="KW-0012">Acyltransferase</keyword>
<reference evidence="1" key="1">
    <citation type="submission" date="2024-11" db="EMBL/GenBank/DDBJ databases">
        <title>Identification of new Vibrio campbellii strains harboring the pVA1 plasmid isolated from Penaeus vannamei postlarvae affected by outbreaks of acute hepatopancreatic necrosis disease (AHPND) in Mexico.</title>
        <authorList>
            <person name="Gomez-Gil B."/>
            <person name="Enciso-Ibarra J."/>
        </authorList>
    </citation>
    <scope>NUCLEOTIDE SEQUENCE</scope>
    <source>
        <strain evidence="1">M270204</strain>
    </source>
</reference>
<name>A0ACC7RAZ0_9VIBR</name>
<dbReference type="EC" id="2.3.1.30" evidence="1"/>
<evidence type="ECO:0000313" key="1">
    <source>
        <dbReference type="EMBL" id="MGI1899134.1"/>
    </source>
</evidence>
<comment type="caution">
    <text evidence="1">The sequence shown here is derived from an EMBL/GenBank/DDBJ whole genome shotgun (WGS) entry which is preliminary data.</text>
</comment>
<dbReference type="EMBL" id="JAVHXJ020000085">
    <property type="protein sequence ID" value="MGI1899134.1"/>
    <property type="molecule type" value="Genomic_DNA"/>
</dbReference>
<proteinExistence type="predicted"/>
<gene>
    <name evidence="1" type="ORF">REH74_016520</name>
</gene>
<protein>
    <submittedName>
        <fullName evidence="1">Serine O-acetyltransferase</fullName>
        <ecNumber evidence="1">2.3.1.30</ecNumber>
    </submittedName>
</protein>
<evidence type="ECO:0000313" key="2">
    <source>
        <dbReference type="Proteomes" id="UP001354073"/>
    </source>
</evidence>
<organism evidence="1 2">
    <name type="scientific">Vibrio campbellii</name>
    <dbReference type="NCBI Taxonomy" id="680"/>
    <lineage>
        <taxon>Bacteria</taxon>
        <taxon>Pseudomonadati</taxon>
        <taxon>Pseudomonadota</taxon>
        <taxon>Gammaproteobacteria</taxon>
        <taxon>Vibrionales</taxon>
        <taxon>Vibrionaceae</taxon>
        <taxon>Vibrio</taxon>
    </lineage>
</organism>